<dbReference type="InterPro" id="IPR042451">
    <property type="entry name" value="ZPR1_A/B_dom"/>
</dbReference>
<keyword evidence="4" id="KW-0863">Zinc-finger</keyword>
<dbReference type="EMBL" id="CAJPEV010003285">
    <property type="protein sequence ID" value="CAG0899414.1"/>
    <property type="molecule type" value="Genomic_DNA"/>
</dbReference>
<dbReference type="FunFam" id="2.20.25.420:FF:000001">
    <property type="entry name" value="Zinc finger protein ZPR1"/>
    <property type="match status" value="1"/>
</dbReference>
<dbReference type="Gene3D" id="2.60.120.1040">
    <property type="entry name" value="ZPR1, A/B domain"/>
    <property type="match status" value="2"/>
</dbReference>
<feature type="repeat" description="ANK" evidence="6">
    <location>
        <begin position="816"/>
        <end position="848"/>
    </location>
</feature>
<feature type="repeat" description="ANK" evidence="6">
    <location>
        <begin position="715"/>
        <end position="748"/>
    </location>
</feature>
<dbReference type="PROSITE" id="PS50297">
    <property type="entry name" value="ANK_REP_REGION"/>
    <property type="match status" value="1"/>
</dbReference>
<dbReference type="InterPro" id="IPR004457">
    <property type="entry name" value="Znf_ZPR1"/>
</dbReference>
<keyword evidence="3" id="KW-0677">Repeat</keyword>
<evidence type="ECO:0000256" key="6">
    <source>
        <dbReference type="PROSITE-ProRule" id="PRU00023"/>
    </source>
</evidence>
<dbReference type="SMART" id="SM00355">
    <property type="entry name" value="ZnF_C2H2"/>
    <property type="match status" value="3"/>
</dbReference>
<dbReference type="InterPro" id="IPR036770">
    <property type="entry name" value="Ankyrin_rpt-contain_sf"/>
</dbReference>
<dbReference type="InterPro" id="IPR002110">
    <property type="entry name" value="Ankyrin_rpt"/>
</dbReference>
<keyword evidence="2" id="KW-0479">Metal-binding</keyword>
<evidence type="ECO:0000256" key="4">
    <source>
        <dbReference type="ARBA" id="ARBA00022771"/>
    </source>
</evidence>
<feature type="domain" description="SAM" evidence="9">
    <location>
        <begin position="905"/>
        <end position="962"/>
    </location>
</feature>
<dbReference type="PANTHER" id="PTHR10876:SF0">
    <property type="entry name" value="ZINC FINGER PROTEIN ZPR1"/>
    <property type="match status" value="1"/>
</dbReference>
<dbReference type="Pfam" id="PF00023">
    <property type="entry name" value="Ank"/>
    <property type="match status" value="1"/>
</dbReference>
<dbReference type="NCBIfam" id="TIGR00310">
    <property type="entry name" value="ZPR1_znf"/>
    <property type="match status" value="2"/>
</dbReference>
<reference evidence="10" key="1">
    <citation type="submission" date="2020-11" db="EMBL/GenBank/DDBJ databases">
        <authorList>
            <person name="Tran Van P."/>
        </authorList>
    </citation>
    <scope>NUCLEOTIDE SEQUENCE</scope>
</reference>
<evidence type="ECO:0000313" key="11">
    <source>
        <dbReference type="Proteomes" id="UP000677054"/>
    </source>
</evidence>
<evidence type="ECO:0000256" key="7">
    <source>
        <dbReference type="SAM" id="Coils"/>
    </source>
</evidence>
<dbReference type="Proteomes" id="UP000677054">
    <property type="component" value="Unassembled WGS sequence"/>
</dbReference>
<feature type="repeat" description="ANK" evidence="6">
    <location>
        <begin position="749"/>
        <end position="781"/>
    </location>
</feature>
<dbReference type="PROSITE" id="PS50088">
    <property type="entry name" value="ANK_REPEAT"/>
    <property type="match status" value="4"/>
</dbReference>
<dbReference type="SMART" id="SM00248">
    <property type="entry name" value="ANK"/>
    <property type="match status" value="5"/>
</dbReference>
<dbReference type="SUPFAM" id="SSF47769">
    <property type="entry name" value="SAM/Pointed domain"/>
    <property type="match status" value="1"/>
</dbReference>
<dbReference type="FunFam" id="2.60.120.1040:FF:000003">
    <property type="entry name" value="Zinc finger protein zpr1"/>
    <property type="match status" value="1"/>
</dbReference>
<accession>A0A7R9ABI6</accession>
<dbReference type="OrthoDB" id="308464at2759"/>
<dbReference type="Pfam" id="PF22794">
    <property type="entry name" value="jr-ZPR1"/>
    <property type="match status" value="2"/>
</dbReference>
<evidence type="ECO:0000256" key="8">
    <source>
        <dbReference type="SAM" id="MobiDB-lite"/>
    </source>
</evidence>
<dbReference type="EMBL" id="LR902802">
    <property type="protein sequence ID" value="CAD7251108.1"/>
    <property type="molecule type" value="Genomic_DNA"/>
</dbReference>
<keyword evidence="6" id="KW-0040">ANK repeat</keyword>
<protein>
    <recommendedName>
        <fullName evidence="9">SAM domain-containing protein</fullName>
    </recommendedName>
</protein>
<dbReference type="GO" id="GO:0005634">
    <property type="term" value="C:nucleus"/>
    <property type="evidence" value="ECO:0007669"/>
    <property type="project" value="TreeGrafter"/>
</dbReference>
<keyword evidence="5" id="KW-0862">Zinc</keyword>
<proteinExistence type="inferred from homology"/>
<keyword evidence="7" id="KW-0175">Coiled coil</keyword>
<dbReference type="Pfam" id="PF12796">
    <property type="entry name" value="Ank_2"/>
    <property type="match status" value="1"/>
</dbReference>
<dbReference type="Pfam" id="PF03367">
    <property type="entry name" value="Zn_ribbon_ZPR1"/>
    <property type="match status" value="2"/>
</dbReference>
<dbReference type="Gene3D" id="1.25.40.20">
    <property type="entry name" value="Ankyrin repeat-containing domain"/>
    <property type="match status" value="1"/>
</dbReference>
<dbReference type="SMART" id="SM00709">
    <property type="entry name" value="Zpr1"/>
    <property type="match status" value="2"/>
</dbReference>
<organism evidence="10">
    <name type="scientific">Darwinula stevensoni</name>
    <dbReference type="NCBI Taxonomy" id="69355"/>
    <lineage>
        <taxon>Eukaryota</taxon>
        <taxon>Metazoa</taxon>
        <taxon>Ecdysozoa</taxon>
        <taxon>Arthropoda</taxon>
        <taxon>Crustacea</taxon>
        <taxon>Oligostraca</taxon>
        <taxon>Ostracoda</taxon>
        <taxon>Podocopa</taxon>
        <taxon>Podocopida</taxon>
        <taxon>Darwinulocopina</taxon>
        <taxon>Darwinuloidea</taxon>
        <taxon>Darwinulidae</taxon>
        <taxon>Darwinula</taxon>
    </lineage>
</organism>
<dbReference type="InterPro" id="IPR056180">
    <property type="entry name" value="ZPR1_jr_dom"/>
</dbReference>
<dbReference type="Pfam" id="PF00536">
    <property type="entry name" value="SAM_1"/>
    <property type="match status" value="1"/>
</dbReference>
<evidence type="ECO:0000256" key="1">
    <source>
        <dbReference type="ARBA" id="ARBA00008354"/>
    </source>
</evidence>
<dbReference type="InterPro" id="IPR001660">
    <property type="entry name" value="SAM"/>
</dbReference>
<evidence type="ECO:0000256" key="2">
    <source>
        <dbReference type="ARBA" id="ARBA00022723"/>
    </source>
</evidence>
<feature type="region of interest" description="Disordered" evidence="8">
    <location>
        <begin position="437"/>
        <end position="466"/>
    </location>
</feature>
<evidence type="ECO:0000259" key="9">
    <source>
        <dbReference type="PROSITE" id="PS50105"/>
    </source>
</evidence>
<feature type="coiled-coil region" evidence="7">
    <location>
        <begin position="980"/>
        <end position="1028"/>
    </location>
</feature>
<dbReference type="AlphaFoldDB" id="A0A7R9ABI6"/>
<dbReference type="SUPFAM" id="SSF48403">
    <property type="entry name" value="Ankyrin repeat"/>
    <property type="match status" value="1"/>
</dbReference>
<dbReference type="InterPro" id="IPR042452">
    <property type="entry name" value="ZPR1_Znf1/2"/>
</dbReference>
<evidence type="ECO:0000313" key="10">
    <source>
        <dbReference type="EMBL" id="CAD7251108.1"/>
    </source>
</evidence>
<dbReference type="PROSITE" id="PS50105">
    <property type="entry name" value="SAM_DOMAIN"/>
    <property type="match status" value="1"/>
</dbReference>
<feature type="repeat" description="ANK" evidence="6">
    <location>
        <begin position="782"/>
        <end position="814"/>
    </location>
</feature>
<dbReference type="Gene3D" id="1.10.150.50">
    <property type="entry name" value="Transcription Factor, Ets-1"/>
    <property type="match status" value="1"/>
</dbReference>
<dbReference type="PANTHER" id="PTHR10876">
    <property type="entry name" value="ZINC FINGER PROTEIN ZPR1"/>
    <property type="match status" value="1"/>
</dbReference>
<dbReference type="SMART" id="SM00454">
    <property type="entry name" value="SAM"/>
    <property type="match status" value="1"/>
</dbReference>
<sequence>MQKVFVMDEFSQSVHIQEKLLAVGIGRRQINDPFFRDGNVACGRAGEPKQAVEYNLECPSLDEVCWRTVVMRCQESGCGLRFDSIREYEEHYNVRHRWVCLECKKPLPSSHLLEIHALEKHDSLFSLLAERKPMYQCFIPECHEKFWDANKRHDHAIKDHKFPPNFRFDDAWKDKAKKKQEEKRWRRKMEVEGSEDMMEVAELSSKVEKKAHNLIPRSVMFGLKSKPGLEVLFRRLDPEDPEATEIESLCVNCGENGITKLLLTKIPYYKDVIVSSFSCLHCGNINNDLQSASPIEEKGVRIKLRVESMRDLNRQVMKSDYASVTIPELDFEIPRKSQKGEISTVEGVLQRTITGLQQEQPLRKSLDAENAQKIEEFIQKIQGLLELKQSFTLIVDDPSGSSFVENPLAPRTDPQLKVSWYVRSEEDNKFVGIYPSEDDTCNRDGENETSNASISKEQMEGASNESDVPHFKQVVIMATNCNACGHRTNEVKSGSGISEKGVRFTLNMTNPAVDLNRDVLKAETCSVLVPELELDAGPMTLGGHFTTVEGILTCIKDGLSDWNPLIVGDSSQDQSKRQLEEFVAKIDDVIAGRMSAHIVLDDPAGNSYVQSIKDVNEEDSSLEVVHYERSYEQNEELGLIDMKDCTGMSLNLSSTWIYWSIEDFRSYPLTIWTGDEAKDDILPFDVYTAASIGALQAVKDCITKDPNLAERPNRSGWTPLMYACYYCHHDIIEYLVVTAGVDVNQGNSRCETPLILATKCGHVKAVSFLLQNGGLMEMRDEEDWTALFHAVFSSYLSLVELLLKQGANPNVMVRKNFLTPLMLAAEAGQGLICQLLLQHGAKAGTVNARGQTARSLAIMNEHHHIVTILDEMAEEQSEIMTESQSLRESQSHTEAAAAMARAQRESICDLEKLLKALDLLSYLPLFVEEDIDLQIFLTLSDQDFRSLGITKLGPRRKMTSAIARWHAHAPLAAGLERTYADHLEAEIRSLEDRLRHAEKAVEKLASRLEKEERDRKRAEERLATCEGGVQDAARELQFITQNIISEGDSSRAMALVRIHDALCGSLPVHRQHGEVNP</sequence>
<dbReference type="PROSITE" id="PS00028">
    <property type="entry name" value="ZINC_FINGER_C2H2_1"/>
    <property type="match status" value="1"/>
</dbReference>
<gene>
    <name evidence="10" type="ORF">DSTB1V02_LOCUS10875</name>
</gene>
<name>A0A7R9ABI6_9CRUS</name>
<dbReference type="GO" id="GO:0008270">
    <property type="term" value="F:zinc ion binding"/>
    <property type="evidence" value="ECO:0007669"/>
    <property type="project" value="UniProtKB-KW"/>
</dbReference>
<evidence type="ECO:0000256" key="3">
    <source>
        <dbReference type="ARBA" id="ARBA00022737"/>
    </source>
</evidence>
<dbReference type="Gene3D" id="2.20.25.420">
    <property type="entry name" value="ZPR1, zinc finger domain"/>
    <property type="match status" value="2"/>
</dbReference>
<dbReference type="InterPro" id="IPR040141">
    <property type="entry name" value="ZPR1"/>
</dbReference>
<dbReference type="InterPro" id="IPR013087">
    <property type="entry name" value="Znf_C2H2_type"/>
</dbReference>
<evidence type="ECO:0000256" key="5">
    <source>
        <dbReference type="ARBA" id="ARBA00022833"/>
    </source>
</evidence>
<comment type="similarity">
    <text evidence="1">Belongs to the ZPR1 family.</text>
</comment>
<keyword evidence="11" id="KW-1185">Reference proteome</keyword>
<dbReference type="InterPro" id="IPR013761">
    <property type="entry name" value="SAM/pointed_sf"/>
</dbReference>
<feature type="compositionally biased region" description="Polar residues" evidence="8">
    <location>
        <begin position="448"/>
        <end position="466"/>
    </location>
</feature>
<dbReference type="FunFam" id="2.60.120.1040:FF:000001">
    <property type="entry name" value="Zinc finger protein ZPR1"/>
    <property type="match status" value="1"/>
</dbReference>
<dbReference type="Pfam" id="PF13637">
    <property type="entry name" value="Ank_4"/>
    <property type="match status" value="1"/>
</dbReference>